<dbReference type="PROSITE" id="PS51918">
    <property type="entry name" value="RADICAL_SAM"/>
    <property type="match status" value="1"/>
</dbReference>
<accession>A0ABS6ESL3</accession>
<keyword evidence="7" id="KW-1185">Reference proteome</keyword>
<evidence type="ECO:0000313" key="6">
    <source>
        <dbReference type="EMBL" id="MBU5490679.1"/>
    </source>
</evidence>
<comment type="caution">
    <text evidence="6">The sequence shown here is derived from an EMBL/GenBank/DDBJ whole genome shotgun (WGS) entry which is preliminary data.</text>
</comment>
<comment type="cofactor">
    <cofactor evidence="4">
        <name>Mg(2+)</name>
        <dbReference type="ChEBI" id="CHEBI:18420"/>
    </cofactor>
</comment>
<dbReference type="Proteomes" id="UP000783588">
    <property type="component" value="Unassembled WGS sequence"/>
</dbReference>
<dbReference type="Pfam" id="PF04055">
    <property type="entry name" value="Radical_SAM"/>
    <property type="match status" value="1"/>
</dbReference>
<feature type="binding site" evidence="4">
    <location>
        <begin position="38"/>
        <end position="40"/>
    </location>
    <ligand>
        <name>S-adenosyl-L-methionine</name>
        <dbReference type="ChEBI" id="CHEBI:59789"/>
    </ligand>
</feature>
<evidence type="ECO:0000256" key="3">
    <source>
        <dbReference type="ARBA" id="ARBA00023239"/>
    </source>
</evidence>
<comment type="pathway">
    <text evidence="4">Purine metabolism; 7-cyano-7-deazaguanine biosynthesis.</text>
</comment>
<feature type="domain" description="Radical SAM core" evidence="5">
    <location>
        <begin position="19"/>
        <end position="217"/>
    </location>
</feature>
<keyword evidence="4" id="KW-0408">Iron</keyword>
<protein>
    <recommendedName>
        <fullName evidence="4">7-carboxy-7-deazaguanine synthase</fullName>
        <shortName evidence="4">CDG synthase</shortName>
        <ecNumber evidence="4">4.3.99.3</ecNumber>
    </recommendedName>
    <alternativeName>
        <fullName evidence="4">Queuosine biosynthesis protein QueE</fullName>
    </alternativeName>
</protein>
<dbReference type="CDD" id="cd01335">
    <property type="entry name" value="Radical_SAM"/>
    <property type="match status" value="1"/>
</dbReference>
<feature type="binding site" evidence="4">
    <location>
        <begin position="13"/>
        <end position="15"/>
    </location>
    <ligand>
        <name>substrate</name>
    </ligand>
</feature>
<keyword evidence="4" id="KW-0411">Iron-sulfur</keyword>
<keyword evidence="4" id="KW-0479">Metal-binding</keyword>
<dbReference type="PANTHER" id="PTHR42836">
    <property type="entry name" value="7-CARBOXY-7-DEAZAGUANINE SYNTHASE"/>
    <property type="match status" value="1"/>
</dbReference>
<feature type="binding site" evidence="4">
    <location>
        <position position="76"/>
    </location>
    <ligand>
        <name>S-adenosyl-L-methionine</name>
        <dbReference type="ChEBI" id="CHEBI:59789"/>
    </ligand>
</feature>
<comment type="cofactor">
    <cofactor evidence="4">
        <name>S-adenosyl-L-methionine</name>
        <dbReference type="ChEBI" id="CHEBI:59789"/>
    </cofactor>
    <text evidence="4">Binds 1 S-adenosyl-L-methionine per subunit.</text>
</comment>
<feature type="binding site" evidence="4">
    <location>
        <position position="28"/>
    </location>
    <ligand>
        <name>substrate</name>
    </ligand>
</feature>
<dbReference type="PIRSF" id="PIRSF000370">
    <property type="entry name" value="QueE"/>
    <property type="match status" value="1"/>
</dbReference>
<dbReference type="SFLD" id="SFLDS00029">
    <property type="entry name" value="Radical_SAM"/>
    <property type="match status" value="1"/>
</dbReference>
<feature type="binding site" evidence="4">
    <location>
        <position position="32"/>
    </location>
    <ligand>
        <name>[4Fe-4S] cluster</name>
        <dbReference type="ChEBI" id="CHEBI:49883"/>
        <note>4Fe-4S-S-AdoMet</note>
    </ligand>
</feature>
<comment type="function">
    <text evidence="4">Catalyzes the complex heterocyclic radical-mediated conversion of 6-carboxy-5,6,7,8-tetrahydropterin (CPH4) to 7-carboxy-7-deazaguanine (CDG), a step common to the biosynthetic pathways of all 7-deazapurine-containing compounds.</text>
</comment>
<feature type="binding site" evidence="4">
    <location>
        <position position="41"/>
    </location>
    <ligand>
        <name>Mg(2+)</name>
        <dbReference type="ChEBI" id="CHEBI:18420"/>
    </ligand>
</feature>
<dbReference type="PANTHER" id="PTHR42836:SF1">
    <property type="entry name" value="7-CARBOXY-7-DEAZAGUANINE SYNTHASE"/>
    <property type="match status" value="1"/>
</dbReference>
<keyword evidence="1 4" id="KW-0004">4Fe-4S</keyword>
<dbReference type="InterPro" id="IPR024924">
    <property type="entry name" value="7-CO-7-deazaguanine_synth-like"/>
</dbReference>
<comment type="similarity">
    <text evidence="4">Belongs to the radical SAM superfamily. 7-carboxy-7-deazaguanine synthase family.</text>
</comment>
<feature type="binding site" evidence="4">
    <location>
        <position position="39"/>
    </location>
    <ligand>
        <name>[4Fe-4S] cluster</name>
        <dbReference type="ChEBI" id="CHEBI:49883"/>
        <note>4Fe-4S-S-AdoMet</note>
    </ligand>
</feature>
<feature type="binding site" evidence="4">
    <location>
        <position position="36"/>
    </location>
    <ligand>
        <name>[4Fe-4S] cluster</name>
        <dbReference type="ChEBI" id="CHEBI:49883"/>
        <note>4Fe-4S-S-AdoMet</note>
    </ligand>
</feature>
<keyword evidence="2 4" id="KW-0460">Magnesium</keyword>
<proteinExistence type="inferred from homology"/>
<keyword evidence="3 4" id="KW-0456">Lyase</keyword>
<evidence type="ECO:0000313" key="7">
    <source>
        <dbReference type="Proteomes" id="UP000783588"/>
    </source>
</evidence>
<comment type="subunit">
    <text evidence="4">Homodimer.</text>
</comment>
<evidence type="ECO:0000259" key="5">
    <source>
        <dbReference type="PROSITE" id="PS51918"/>
    </source>
</evidence>
<evidence type="ECO:0000256" key="4">
    <source>
        <dbReference type="HAMAP-Rule" id="MF_00917"/>
    </source>
</evidence>
<dbReference type="RefSeq" id="WP_216470381.1">
    <property type="nucleotide sequence ID" value="NZ_JAHLQI010000004.1"/>
</dbReference>
<sequence length="222" mass="24555">MTTFHVAETFTSINGEGTHAGQLAVFVRFCGCNLNCSFCDTTWANEPDVPYVCQTTEEICASVDAAGVHNVTLTGGEPLLRGGMTELLTALSQKENRYIEIETNGSVDLTPFVGISPSIAFTMDYKLPGSGMEAHMRTENFALLRAQDTVKFVAGSQEDLQRALEVIRTYDLTHRCHVYLSPVFGSIEPAEIVDFMQAHTLNDVTLQLQMHKFIWDPNKRGV</sequence>
<organism evidence="6 7">
    <name type="scientific">Butyricicoccus intestinisimiae</name>
    <dbReference type="NCBI Taxonomy" id="2841509"/>
    <lineage>
        <taxon>Bacteria</taxon>
        <taxon>Bacillati</taxon>
        <taxon>Bacillota</taxon>
        <taxon>Clostridia</taxon>
        <taxon>Eubacteriales</taxon>
        <taxon>Butyricicoccaceae</taxon>
        <taxon>Butyricicoccus</taxon>
    </lineage>
</organism>
<dbReference type="InterPro" id="IPR023868">
    <property type="entry name" value="7-CO-7-deazaGua_synth_put_Clo"/>
</dbReference>
<gene>
    <name evidence="4 6" type="primary">queE</name>
    <name evidence="6" type="ORF">KQI75_08620</name>
</gene>
<name>A0ABS6ESL3_9FIRM</name>
<dbReference type="HAMAP" id="MF_00917">
    <property type="entry name" value="QueE"/>
    <property type="match status" value="1"/>
</dbReference>
<keyword evidence="4" id="KW-0949">S-adenosyl-L-methionine</keyword>
<reference evidence="6 7" key="1">
    <citation type="submission" date="2021-06" db="EMBL/GenBank/DDBJ databases">
        <authorList>
            <person name="Sun Q."/>
            <person name="Li D."/>
        </authorList>
    </citation>
    <scope>NUCLEOTIDE SEQUENCE [LARGE SCALE GENOMIC DNA]</scope>
    <source>
        <strain evidence="6 7">MSJd-7</strain>
    </source>
</reference>
<evidence type="ECO:0000256" key="2">
    <source>
        <dbReference type="ARBA" id="ARBA00022842"/>
    </source>
</evidence>
<dbReference type="EMBL" id="JAHLQI010000004">
    <property type="protein sequence ID" value="MBU5490679.1"/>
    <property type="molecule type" value="Genomic_DNA"/>
</dbReference>
<evidence type="ECO:0000256" key="1">
    <source>
        <dbReference type="ARBA" id="ARBA00022485"/>
    </source>
</evidence>
<keyword evidence="4" id="KW-0671">Queuosine biosynthesis</keyword>
<comment type="cofactor">
    <cofactor evidence="4">
        <name>[4Fe-4S] cluster</name>
        <dbReference type="ChEBI" id="CHEBI:49883"/>
    </cofactor>
    <text evidence="4">Binds 1 [4Fe-4S] cluster. The cluster is coordinated with 3 cysteines and an exchangeable S-adenosyl-L-methionine.</text>
</comment>
<comment type="caution">
    <text evidence="4">Lacks conserved residue(s) required for the propagation of feature annotation.</text>
</comment>
<dbReference type="EC" id="4.3.99.3" evidence="4"/>
<comment type="catalytic activity">
    <reaction evidence="4">
        <text>6-carboxy-5,6,7,8-tetrahydropterin + H(+) = 7-carboxy-7-carbaguanine + NH4(+)</text>
        <dbReference type="Rhea" id="RHEA:27974"/>
        <dbReference type="ChEBI" id="CHEBI:15378"/>
        <dbReference type="ChEBI" id="CHEBI:28938"/>
        <dbReference type="ChEBI" id="CHEBI:61032"/>
        <dbReference type="ChEBI" id="CHEBI:61036"/>
        <dbReference type="EC" id="4.3.99.3"/>
    </reaction>
</comment>
<feature type="binding site" evidence="4">
    <location>
        <position position="74"/>
    </location>
    <ligand>
        <name>substrate</name>
    </ligand>
</feature>
<dbReference type="NCBIfam" id="TIGR03963">
    <property type="entry name" value="rSAM_QueE_Clost"/>
    <property type="match status" value="1"/>
</dbReference>
<dbReference type="InterPro" id="IPR007197">
    <property type="entry name" value="rSAM"/>
</dbReference>